<dbReference type="EMBL" id="CP002352">
    <property type="protein sequence ID" value="ADV43133.1"/>
    <property type="molecule type" value="Genomic_DNA"/>
</dbReference>
<evidence type="ECO:0000313" key="3">
    <source>
        <dbReference type="EMBL" id="ADV43133.1"/>
    </source>
</evidence>
<dbReference type="PROSITE" id="PS51257">
    <property type="entry name" value="PROKAR_LIPOPROTEIN"/>
    <property type="match status" value="1"/>
</dbReference>
<feature type="region of interest" description="Disordered" evidence="1">
    <location>
        <begin position="135"/>
        <end position="157"/>
    </location>
</feature>
<dbReference type="STRING" id="693979.Bache_1123"/>
<gene>
    <name evidence="3" type="ordered locus">Bache_1123</name>
</gene>
<keyword evidence="2" id="KW-0732">Signal</keyword>
<evidence type="ECO:0000256" key="2">
    <source>
        <dbReference type="SAM" id="SignalP"/>
    </source>
</evidence>
<dbReference type="Proteomes" id="UP000008630">
    <property type="component" value="Chromosome"/>
</dbReference>
<evidence type="ECO:0000313" key="4">
    <source>
        <dbReference type="Proteomes" id="UP000008630"/>
    </source>
</evidence>
<dbReference type="eggNOG" id="ENOG5030EXX">
    <property type="taxonomic scope" value="Bacteria"/>
</dbReference>
<dbReference type="PATRIC" id="fig|693979.3.peg.1188"/>
<sequence>MKTSKMTLIAAIAAFLFIGASCGSKQKNTEDIATEQTSSGAMEIDSLLTNAEPLVNQEVTIEGICTHACKHGATKIFLMGSDDTQTIRVEAGKLGSFDTKCVNSIVQVTGILKEQRIDEAYLQQWETRLRAASNENHGEGEAGCNTEKKARGETANTPQARIADFRSKIAKRQAEEGKSYLSFYYIEALKYEIQ</sequence>
<protein>
    <recommendedName>
        <fullName evidence="5">Lipoprotein</fullName>
    </recommendedName>
</protein>
<dbReference type="KEGG" id="bhl:Bache_1123"/>
<name>E6SS31_BACT6</name>
<reference evidence="3 4" key="2">
    <citation type="journal article" date="2011" name="Stand. Genomic Sci.">
        <title>Complete genome sequence of Bacteroides helcogenes type strain (P 36-108).</title>
        <authorList>
            <person name="Pati A."/>
            <person name="Gronow S."/>
            <person name="Zeytun A."/>
            <person name="Lapidus A."/>
            <person name="Nolan M."/>
            <person name="Hammon N."/>
            <person name="Deshpande S."/>
            <person name="Cheng J.F."/>
            <person name="Tapia R."/>
            <person name="Han C."/>
            <person name="Goodwin L."/>
            <person name="Pitluck S."/>
            <person name="Liolios K."/>
            <person name="Pagani I."/>
            <person name="Ivanova N."/>
            <person name="Mavromatis K."/>
            <person name="Chen A."/>
            <person name="Palaniappan K."/>
            <person name="Land M."/>
            <person name="Hauser L."/>
            <person name="Chang Y.J."/>
            <person name="Jeffries C.D."/>
            <person name="Detter J.C."/>
            <person name="Brambilla E."/>
            <person name="Rohde M."/>
            <person name="Goker M."/>
            <person name="Woyke T."/>
            <person name="Bristow J."/>
            <person name="Eisen J.A."/>
            <person name="Markowitz V."/>
            <person name="Hugenholtz P."/>
            <person name="Kyrpides N.C."/>
            <person name="Klenk H.P."/>
            <person name="Lucas S."/>
        </authorList>
    </citation>
    <scope>NUCLEOTIDE SEQUENCE [LARGE SCALE GENOMIC DNA]</scope>
    <source>
        <strain evidence="4">ATCC 35417 / DSM 20613 / JCM 6297 / CCUG 15421 / P 36-108</strain>
    </source>
</reference>
<evidence type="ECO:0008006" key="5">
    <source>
        <dbReference type="Google" id="ProtNLM"/>
    </source>
</evidence>
<keyword evidence="4" id="KW-1185">Reference proteome</keyword>
<dbReference type="AlphaFoldDB" id="E6SS31"/>
<proteinExistence type="predicted"/>
<feature type="compositionally biased region" description="Basic and acidic residues" evidence="1">
    <location>
        <begin position="136"/>
        <end position="152"/>
    </location>
</feature>
<feature type="chain" id="PRO_5003211405" description="Lipoprotein" evidence="2">
    <location>
        <begin position="27"/>
        <end position="194"/>
    </location>
</feature>
<dbReference type="OrthoDB" id="1118652at2"/>
<accession>E6SS31</accession>
<feature type="signal peptide" evidence="2">
    <location>
        <begin position="1"/>
        <end position="26"/>
    </location>
</feature>
<reference key="1">
    <citation type="submission" date="2010-11" db="EMBL/GenBank/DDBJ databases">
        <title>The complete genome of Bacteroides helcogenes P 36-108.</title>
        <authorList>
            <consortium name="US DOE Joint Genome Institute (JGI-PGF)"/>
            <person name="Lucas S."/>
            <person name="Copeland A."/>
            <person name="Lapidus A."/>
            <person name="Bruce D."/>
            <person name="Goodwin L."/>
            <person name="Pitluck S."/>
            <person name="Kyrpides N."/>
            <person name="Mavromatis K."/>
            <person name="Ivanova N."/>
            <person name="Zeytun A."/>
            <person name="Brettin T."/>
            <person name="Detter J.C."/>
            <person name="Tapia R."/>
            <person name="Han C."/>
            <person name="Land M."/>
            <person name="Hauser L."/>
            <person name="Markowitz V."/>
            <person name="Cheng J.-F."/>
            <person name="Hugenholtz P."/>
            <person name="Woyke T."/>
            <person name="Wu D."/>
            <person name="Gronow S."/>
            <person name="Wellnitz S."/>
            <person name="Brambilla E."/>
            <person name="Klenk H.-P."/>
            <person name="Eisen J.A."/>
        </authorList>
    </citation>
    <scope>NUCLEOTIDE SEQUENCE</scope>
    <source>
        <strain>P 36-108</strain>
    </source>
</reference>
<organism evidence="3 4">
    <name type="scientific">Bacteroides helcogenes (strain ATCC 35417 / DSM 20613 / JCM 6297 / CCUG 15421 / P 36-108)</name>
    <dbReference type="NCBI Taxonomy" id="693979"/>
    <lineage>
        <taxon>Bacteria</taxon>
        <taxon>Pseudomonadati</taxon>
        <taxon>Bacteroidota</taxon>
        <taxon>Bacteroidia</taxon>
        <taxon>Bacteroidales</taxon>
        <taxon>Bacteroidaceae</taxon>
        <taxon>Bacteroides</taxon>
    </lineage>
</organism>
<dbReference type="HOGENOM" id="CLU_100192_0_0_10"/>
<dbReference type="RefSeq" id="WP_013546728.1">
    <property type="nucleotide sequence ID" value="NC_014933.1"/>
</dbReference>
<evidence type="ECO:0000256" key="1">
    <source>
        <dbReference type="SAM" id="MobiDB-lite"/>
    </source>
</evidence>